<dbReference type="AlphaFoldDB" id="A0A8C8U4G0"/>
<comment type="similarity">
    <text evidence="1">Belongs to the peptidase C69 family. Secernin subfamily.</text>
</comment>
<dbReference type="Proteomes" id="UP000694547">
    <property type="component" value="Chromosome 8"/>
</dbReference>
<reference evidence="4" key="2">
    <citation type="submission" date="2025-08" db="UniProtKB">
        <authorList>
            <consortium name="Ensembl"/>
        </authorList>
    </citation>
    <scope>IDENTIFICATION</scope>
</reference>
<dbReference type="PANTHER" id="PTHR12994:SF16">
    <property type="entry name" value="SECERNIN-2"/>
    <property type="match status" value="1"/>
</dbReference>
<dbReference type="GO" id="GO:0070004">
    <property type="term" value="F:cysteine-type exopeptidase activity"/>
    <property type="evidence" value="ECO:0007669"/>
    <property type="project" value="InterPro"/>
</dbReference>
<dbReference type="Ensembl" id="ENSPEMT00000027674.2">
    <property type="protein sequence ID" value="ENSPEMP00000023304.2"/>
    <property type="gene ID" value="ENSPEMG00000020381.2"/>
</dbReference>
<dbReference type="GO" id="GO:0006508">
    <property type="term" value="P:proteolysis"/>
    <property type="evidence" value="ECO:0007669"/>
    <property type="project" value="InterPro"/>
</dbReference>
<evidence type="ECO:0000256" key="1">
    <source>
        <dbReference type="ARBA" id="ARBA00005705"/>
    </source>
</evidence>
<dbReference type="GO" id="GO:0016805">
    <property type="term" value="F:dipeptidase activity"/>
    <property type="evidence" value="ECO:0007669"/>
    <property type="project" value="InterPro"/>
</dbReference>
<evidence type="ECO:0000256" key="2">
    <source>
        <dbReference type="ARBA" id="ARBA00040986"/>
    </source>
</evidence>
<protein>
    <recommendedName>
        <fullName evidence="2">Secernin-2</fullName>
    </recommendedName>
</protein>
<feature type="coiled-coil region" evidence="3">
    <location>
        <begin position="359"/>
        <end position="389"/>
    </location>
</feature>
<evidence type="ECO:0000313" key="4">
    <source>
        <dbReference type="Ensembl" id="ENSPEMP00000023304.2"/>
    </source>
</evidence>
<dbReference type="PANTHER" id="PTHR12994">
    <property type="entry name" value="SECERNIN"/>
    <property type="match status" value="1"/>
</dbReference>
<evidence type="ECO:0000313" key="5">
    <source>
        <dbReference type="Proteomes" id="UP000694547"/>
    </source>
</evidence>
<dbReference type="FunFam" id="3.60.60.10:FF:000001">
    <property type="entry name" value="Secernin 1"/>
    <property type="match status" value="1"/>
</dbReference>
<organism evidence="4 5">
    <name type="scientific">Peromyscus maniculatus bairdii</name>
    <name type="common">Prairie deer mouse</name>
    <dbReference type="NCBI Taxonomy" id="230844"/>
    <lineage>
        <taxon>Eukaryota</taxon>
        <taxon>Metazoa</taxon>
        <taxon>Chordata</taxon>
        <taxon>Craniata</taxon>
        <taxon>Vertebrata</taxon>
        <taxon>Euteleostomi</taxon>
        <taxon>Mammalia</taxon>
        <taxon>Eutheria</taxon>
        <taxon>Euarchontoglires</taxon>
        <taxon>Glires</taxon>
        <taxon>Rodentia</taxon>
        <taxon>Myomorpha</taxon>
        <taxon>Muroidea</taxon>
        <taxon>Cricetidae</taxon>
        <taxon>Neotominae</taxon>
        <taxon>Peromyscus</taxon>
    </lineage>
</organism>
<dbReference type="GeneTree" id="ENSGT00390000013474"/>
<proteinExistence type="inferred from homology"/>
<evidence type="ECO:0000256" key="3">
    <source>
        <dbReference type="SAM" id="Coils"/>
    </source>
</evidence>
<dbReference type="Pfam" id="PF03577">
    <property type="entry name" value="Peptidase_C69"/>
    <property type="match status" value="1"/>
</dbReference>
<reference evidence="4" key="3">
    <citation type="submission" date="2025-09" db="UniProtKB">
        <authorList>
            <consortium name="Ensembl"/>
        </authorList>
    </citation>
    <scope>IDENTIFICATION</scope>
</reference>
<dbReference type="InterPro" id="IPR005322">
    <property type="entry name" value="Peptidase_C69"/>
</dbReference>
<name>A0A8C8U4G0_PERMB</name>
<keyword evidence="3" id="KW-0175">Coiled coil</keyword>
<dbReference type="Gene3D" id="3.60.60.10">
    <property type="entry name" value="Penicillin V Acylase, Chain A"/>
    <property type="match status" value="1"/>
</dbReference>
<keyword evidence="5" id="KW-1185">Reference proteome</keyword>
<accession>A0A8C8U4G0</accession>
<reference evidence="4 5" key="1">
    <citation type="submission" date="2018-10" db="EMBL/GenBank/DDBJ databases">
        <title>Improved assembly of the deer mouse Peromyscus maniculatus genome.</title>
        <authorList>
            <person name="Lassance J.-M."/>
            <person name="Hoekstra H.E."/>
        </authorList>
    </citation>
    <scope>NUCLEOTIDE SEQUENCE [LARGE SCALE GENOMIC DNA]</scope>
</reference>
<sequence length="426" mass="46770">MASSSPDTPCSCDCFVSVPPASAIPAVIFAKNSDRPRDEVQEVVFIPAGTHTPGSRLQCTYIEVEQVWKTHAVILSRPSWLWGAEMGANEHGVCIGNEAVWTKEPVGEGEALLGMDLLRLALERSGTAQEAVHVIAGLLERYGQGGSCREDPVPFCYHNTFLLADRTEAWVLETAGRLWAAQRIQGGARNISNQLSIGADISAEHPELRSHAKAQGWWTGQGPFNFAEVFSLAQQPVRMEAAKARFRAGCELLQQQQGSITAEGMMGILRNRESGICMDSGGFRTTASMVSVLPQDPTKPCVHFLTATPDPSRSVFKPFIFEVGVAQAPQVLSPTFGAQDPVRILPRFQTRVDRRHLLYRGHQAALELMEDKQETAEKQIRQKQQSLEQEGLEVLRGLLTGDQTLPPQGLGSLFQAFVEKEHQAYA</sequence>